<gene>
    <name evidence="2" type="ORF">C5Y96_10970</name>
</gene>
<dbReference type="AlphaFoldDB" id="A0A2S8FMD6"/>
<sequence length="99" mass="11749">MHRSGQSYKKFARDKLSVRTIIPAKHGRPTSKPASGRYRRLMQLHFDAETYRQRSQVETVMSMIKRRQGNFVRGKSEGSRHRELHLMVLTHNVMILWWA</sequence>
<dbReference type="RefSeq" id="WP_105353061.1">
    <property type="nucleotide sequence ID" value="NZ_PUIA01000035.1"/>
</dbReference>
<comment type="caution">
    <text evidence="2">The sequence shown here is derived from an EMBL/GenBank/DDBJ whole genome shotgun (WGS) entry which is preliminary data.</text>
</comment>
<dbReference type="Pfam" id="PF01609">
    <property type="entry name" value="DDE_Tnp_1"/>
    <property type="match status" value="1"/>
</dbReference>
<dbReference type="GO" id="GO:0003677">
    <property type="term" value="F:DNA binding"/>
    <property type="evidence" value="ECO:0007669"/>
    <property type="project" value="InterPro"/>
</dbReference>
<dbReference type="Proteomes" id="UP000240009">
    <property type="component" value="Unassembled WGS sequence"/>
</dbReference>
<evidence type="ECO:0000259" key="1">
    <source>
        <dbReference type="Pfam" id="PF01609"/>
    </source>
</evidence>
<dbReference type="GO" id="GO:0004803">
    <property type="term" value="F:transposase activity"/>
    <property type="evidence" value="ECO:0007669"/>
    <property type="project" value="InterPro"/>
</dbReference>
<dbReference type="GO" id="GO:0006313">
    <property type="term" value="P:DNA transposition"/>
    <property type="evidence" value="ECO:0007669"/>
    <property type="project" value="InterPro"/>
</dbReference>
<accession>A0A2S8FMD6</accession>
<reference evidence="2 3" key="1">
    <citation type="submission" date="2018-02" db="EMBL/GenBank/DDBJ databases">
        <title>Comparative genomes isolates from brazilian mangrove.</title>
        <authorList>
            <person name="Araujo J.E."/>
            <person name="Taketani R.G."/>
            <person name="Silva M.C.P."/>
            <person name="Loureco M.V."/>
            <person name="Andreote F.D."/>
        </authorList>
    </citation>
    <scope>NUCLEOTIDE SEQUENCE [LARGE SCALE GENOMIC DNA]</scope>
    <source>
        <strain evidence="2 3">HEX-2 MGV</strain>
    </source>
</reference>
<dbReference type="EMBL" id="PUIA01000035">
    <property type="protein sequence ID" value="PQO33363.1"/>
    <property type="molecule type" value="Genomic_DNA"/>
</dbReference>
<evidence type="ECO:0000313" key="3">
    <source>
        <dbReference type="Proteomes" id="UP000240009"/>
    </source>
</evidence>
<feature type="domain" description="Transposase IS4-like" evidence="1">
    <location>
        <begin position="22"/>
        <end position="92"/>
    </location>
</feature>
<organism evidence="2 3">
    <name type="scientific">Blastopirellula marina</name>
    <dbReference type="NCBI Taxonomy" id="124"/>
    <lineage>
        <taxon>Bacteria</taxon>
        <taxon>Pseudomonadati</taxon>
        <taxon>Planctomycetota</taxon>
        <taxon>Planctomycetia</taxon>
        <taxon>Pirellulales</taxon>
        <taxon>Pirellulaceae</taxon>
        <taxon>Blastopirellula</taxon>
    </lineage>
</organism>
<proteinExistence type="predicted"/>
<evidence type="ECO:0000313" key="2">
    <source>
        <dbReference type="EMBL" id="PQO33363.1"/>
    </source>
</evidence>
<name>A0A2S8FMD6_9BACT</name>
<protein>
    <recommendedName>
        <fullName evidence="1">Transposase IS4-like domain-containing protein</fullName>
    </recommendedName>
</protein>
<dbReference type="InterPro" id="IPR002559">
    <property type="entry name" value="Transposase_11"/>
</dbReference>